<dbReference type="EMBL" id="UHAP01000001">
    <property type="protein sequence ID" value="SUK53355.1"/>
    <property type="molecule type" value="Genomic_DNA"/>
</dbReference>
<evidence type="ECO:0000313" key="3">
    <source>
        <dbReference type="Proteomes" id="UP000255091"/>
    </source>
</evidence>
<dbReference type="Proteomes" id="UP000255091">
    <property type="component" value="Unassembled WGS sequence"/>
</dbReference>
<organism evidence="2 3">
    <name type="scientific">Staphylococcus aureus</name>
    <dbReference type="NCBI Taxonomy" id="1280"/>
    <lineage>
        <taxon>Bacteria</taxon>
        <taxon>Bacillati</taxon>
        <taxon>Bacillota</taxon>
        <taxon>Bacilli</taxon>
        <taxon>Bacillales</taxon>
        <taxon>Staphylococcaceae</taxon>
        <taxon>Staphylococcus</taxon>
    </lineage>
</organism>
<dbReference type="Gene3D" id="3.20.20.220">
    <property type="match status" value="1"/>
</dbReference>
<dbReference type="EC" id="1.5.5.2" evidence="2"/>
<proteinExistence type="predicted"/>
<protein>
    <submittedName>
        <fullName evidence="2">Proline dehydrogenase (Proline oxidase)</fullName>
        <ecNumber evidence="2">1.5.5.2</ecNumber>
    </submittedName>
</protein>
<evidence type="ECO:0000256" key="1">
    <source>
        <dbReference type="ARBA" id="ARBA00023002"/>
    </source>
</evidence>
<dbReference type="GO" id="GO:0004657">
    <property type="term" value="F:proline dehydrogenase activity"/>
    <property type="evidence" value="ECO:0007669"/>
    <property type="project" value="UniProtKB-EC"/>
</dbReference>
<evidence type="ECO:0000313" key="2">
    <source>
        <dbReference type="EMBL" id="SUK53355.1"/>
    </source>
</evidence>
<gene>
    <name evidence="2" type="ORF">NCTC6133_02375</name>
</gene>
<keyword evidence="1 2" id="KW-0560">Oxidoreductase</keyword>
<name>A0A380DVU8_STAAU</name>
<dbReference type="InterPro" id="IPR029041">
    <property type="entry name" value="FAD-linked_oxidoreductase-like"/>
</dbReference>
<sequence length="65" mass="7510">MSVKLSQLGAEFDLELAYQNLREILLKANTYNNMHINIDTEKYASLQQIVQVLDRLKGDLEMLVL</sequence>
<dbReference type="AlphaFoldDB" id="A0A380DVU8"/>
<dbReference type="SUPFAM" id="SSF51730">
    <property type="entry name" value="FAD-linked oxidoreductase"/>
    <property type="match status" value="1"/>
</dbReference>
<accession>A0A380DVU8</accession>
<reference evidence="2 3" key="1">
    <citation type="submission" date="2018-06" db="EMBL/GenBank/DDBJ databases">
        <authorList>
            <consortium name="Pathogen Informatics"/>
            <person name="Doyle S."/>
        </authorList>
    </citation>
    <scope>NUCLEOTIDE SEQUENCE [LARGE SCALE GENOMIC DNA]</scope>
    <source>
        <strain evidence="2 3">NCTC6133</strain>
    </source>
</reference>